<dbReference type="Proteomes" id="UP000314983">
    <property type="component" value="Chromosome 24"/>
</dbReference>
<evidence type="ECO:0000256" key="11">
    <source>
        <dbReference type="ARBA" id="ARBA00034651"/>
    </source>
</evidence>
<name>A0A4W4H4W5_ELEEL</name>
<dbReference type="GO" id="GO:0005886">
    <property type="term" value="C:plasma membrane"/>
    <property type="evidence" value="ECO:0007669"/>
    <property type="project" value="UniProtKB-SubCell"/>
</dbReference>
<comment type="subcellular location">
    <subcellularLocation>
        <location evidence="1">Cell junction</location>
    </subcellularLocation>
    <subcellularLocation>
        <location evidence="2">Cell membrane</location>
        <topology evidence="2">Multi-pass membrane protein</topology>
    </subcellularLocation>
</comment>
<evidence type="ECO:0000256" key="5">
    <source>
        <dbReference type="ARBA" id="ARBA00022475"/>
    </source>
</evidence>
<comment type="catalytic activity">
    <reaction evidence="11">
        <text>H2O(in) = H2O(out)</text>
        <dbReference type="Rhea" id="RHEA:29667"/>
        <dbReference type="ChEBI" id="CHEBI:15377"/>
    </reaction>
</comment>
<reference evidence="17" key="2">
    <citation type="journal article" date="2017" name="Sci. Adv.">
        <title>A tail of two voltages: Proteomic comparison of the three electric organs of the electric eel.</title>
        <authorList>
            <person name="Traeger L.L."/>
            <person name="Sabat G."/>
            <person name="Barrett-Wilt G.A."/>
            <person name="Wells G.B."/>
            <person name="Sussman M.R."/>
        </authorList>
    </citation>
    <scope>NUCLEOTIDE SEQUENCE [LARGE SCALE GENOMIC DNA]</scope>
</reference>
<reference evidence="16" key="3">
    <citation type="submission" date="2020-05" db="EMBL/GenBank/DDBJ databases">
        <title>Electrophorus electricus (electric eel) genome, fEleEle1, primary haplotype.</title>
        <authorList>
            <person name="Myers G."/>
            <person name="Meyer A."/>
            <person name="Fedrigo O."/>
            <person name="Formenti G."/>
            <person name="Rhie A."/>
            <person name="Tracey A."/>
            <person name="Sims Y."/>
            <person name="Jarvis E.D."/>
        </authorList>
    </citation>
    <scope>NUCLEOTIDE SEQUENCE [LARGE SCALE GENOMIC DNA]</scope>
</reference>
<dbReference type="PRINTS" id="PR00783">
    <property type="entry name" value="MINTRINSICP"/>
</dbReference>
<evidence type="ECO:0000256" key="10">
    <source>
        <dbReference type="ARBA" id="ARBA00023136"/>
    </source>
</evidence>
<dbReference type="Pfam" id="PF00230">
    <property type="entry name" value="MIP"/>
    <property type="match status" value="1"/>
</dbReference>
<protein>
    <recommendedName>
        <fullName evidence="12">Lens fiber major intrinsic protein</fullName>
    </recommendedName>
</protein>
<evidence type="ECO:0000256" key="3">
    <source>
        <dbReference type="ARBA" id="ARBA00006175"/>
    </source>
</evidence>
<evidence type="ECO:0000256" key="15">
    <source>
        <dbReference type="SAM" id="Phobius"/>
    </source>
</evidence>
<evidence type="ECO:0000256" key="7">
    <source>
        <dbReference type="ARBA" id="ARBA00022692"/>
    </source>
</evidence>
<dbReference type="GeneTree" id="ENSGT00940000156260"/>
<proteinExistence type="inferred from homology"/>
<keyword evidence="6" id="KW-0273">Eye lens protein</keyword>
<keyword evidence="8" id="KW-0965">Cell junction</keyword>
<feature type="transmembrane region" description="Helical" evidence="15">
    <location>
        <begin position="177"/>
        <end position="200"/>
    </location>
</feature>
<evidence type="ECO:0000313" key="17">
    <source>
        <dbReference type="Proteomes" id="UP000314983"/>
    </source>
</evidence>
<evidence type="ECO:0000313" key="16">
    <source>
        <dbReference type="Ensembl" id="ENSEEEP00000043747.2"/>
    </source>
</evidence>
<dbReference type="SUPFAM" id="SSF81338">
    <property type="entry name" value="Aquaporin-like"/>
    <property type="match status" value="1"/>
</dbReference>
<keyword evidence="7 14" id="KW-0812">Transmembrane</keyword>
<keyword evidence="9 15" id="KW-1133">Transmembrane helix</keyword>
<comment type="function">
    <text evidence="13">Aquaporins form homotetrameric transmembrane channels, with each monomer independently mediating water transport across the plasma membrane along its osmotic gradient. Specifically expressed in lens fiber cells, this aquaporin is crucial for maintaining lens water homeostasis and transparency. Beyond water permeability, it also acts as a cell-to-cell adhesion molecule, forming thin junctions between lens fiber cells that are essential for maintaining the ordered structure and transparency of the lens.</text>
</comment>
<dbReference type="GO" id="GO:0036438">
    <property type="term" value="P:maintenance of lens transparency"/>
    <property type="evidence" value="ECO:0007669"/>
    <property type="project" value="Ensembl"/>
</dbReference>
<dbReference type="PANTHER" id="PTHR19139">
    <property type="entry name" value="AQUAPORIN TRANSPORTER"/>
    <property type="match status" value="1"/>
</dbReference>
<evidence type="ECO:0000256" key="9">
    <source>
        <dbReference type="ARBA" id="ARBA00022989"/>
    </source>
</evidence>
<sequence length="255" mass="27806">MPCVLRHGHCIALDLWIPIMPFMLPSASVSLRPHSSSRHINPSVTLTCLDTSQLSLPCAVFCMCAQSLGTVGGATALYGGTPGNTRGTMALNTVSKGIHNLFLIQCSVFLMQPWICIFAVADERRSGRVGSAALSIAFSVTVDHLMGSKNSYSLPRGMIPARSFSPALLMRNFVNHWVYWVGPMSGGAMCAFCYNFMLFLRIFLCLSEKADDSQRVRISQRPMGSPSSSILKHCINQSIVSQFCFHHSVPPSANT</sequence>
<keyword evidence="5" id="KW-1003">Cell membrane</keyword>
<keyword evidence="10 15" id="KW-0472">Membrane</keyword>
<dbReference type="GO" id="GO:0015250">
    <property type="term" value="F:water channel activity"/>
    <property type="evidence" value="ECO:0007669"/>
    <property type="project" value="TreeGrafter"/>
</dbReference>
<evidence type="ECO:0000256" key="12">
    <source>
        <dbReference type="ARBA" id="ARBA00039782"/>
    </source>
</evidence>
<dbReference type="InterPro" id="IPR000425">
    <property type="entry name" value="MIP"/>
</dbReference>
<comment type="similarity">
    <text evidence="3 14">Belongs to the MIP/aquaporin (TC 1.A.8) family.</text>
</comment>
<reference evidence="16" key="4">
    <citation type="submission" date="2025-08" db="UniProtKB">
        <authorList>
            <consortium name="Ensembl"/>
        </authorList>
    </citation>
    <scope>IDENTIFICATION</scope>
</reference>
<dbReference type="AlphaFoldDB" id="A0A4W4H4W5"/>
<gene>
    <name evidence="16" type="primary">mipb</name>
</gene>
<dbReference type="Gene3D" id="1.20.1080.10">
    <property type="entry name" value="Glycerol uptake facilitator protein"/>
    <property type="match status" value="1"/>
</dbReference>
<evidence type="ECO:0000256" key="2">
    <source>
        <dbReference type="ARBA" id="ARBA00004651"/>
    </source>
</evidence>
<keyword evidence="17" id="KW-1185">Reference proteome</keyword>
<evidence type="ECO:0000256" key="14">
    <source>
        <dbReference type="RuleBase" id="RU000477"/>
    </source>
</evidence>
<dbReference type="GO" id="GO:0005212">
    <property type="term" value="F:structural constituent of eye lens"/>
    <property type="evidence" value="ECO:0007669"/>
    <property type="project" value="UniProtKB-KW"/>
</dbReference>
<dbReference type="InterPro" id="IPR023271">
    <property type="entry name" value="Aquaporin-like"/>
</dbReference>
<feature type="transmembrane region" description="Helical" evidence="15">
    <location>
        <begin position="54"/>
        <end position="78"/>
    </location>
</feature>
<reference evidence="17" key="1">
    <citation type="journal article" date="2014" name="Science">
        <title>Nonhuman genetics. Genomic basis for the convergent evolution of electric organs.</title>
        <authorList>
            <person name="Gallant J.R."/>
            <person name="Traeger L.L."/>
            <person name="Volkening J.D."/>
            <person name="Moffett H."/>
            <person name="Chen P.H."/>
            <person name="Novina C.D."/>
            <person name="Phillips G.N.Jr."/>
            <person name="Anand R."/>
            <person name="Wells G.B."/>
            <person name="Pinch M."/>
            <person name="Guth R."/>
            <person name="Unguez G.A."/>
            <person name="Albert J.S."/>
            <person name="Zakon H.H."/>
            <person name="Samanta M.P."/>
            <person name="Sussman M.R."/>
        </authorList>
    </citation>
    <scope>NUCLEOTIDE SEQUENCE [LARGE SCALE GENOMIC DNA]</scope>
</reference>
<dbReference type="Ensembl" id="ENSEEET00000044247.2">
    <property type="protein sequence ID" value="ENSEEEP00000043747.2"/>
    <property type="gene ID" value="ENSEEEG00000020668.2"/>
</dbReference>
<dbReference type="PANTHER" id="PTHR19139:SF39">
    <property type="entry name" value="LENS FIBER MAJOR INTRINSIC PROTEIN"/>
    <property type="match status" value="1"/>
</dbReference>
<reference evidence="16" key="5">
    <citation type="submission" date="2025-09" db="UniProtKB">
        <authorList>
            <consortium name="Ensembl"/>
        </authorList>
    </citation>
    <scope>IDENTIFICATION</scope>
</reference>
<evidence type="ECO:0000256" key="13">
    <source>
        <dbReference type="ARBA" id="ARBA00049624"/>
    </source>
</evidence>
<feature type="transmembrane region" description="Helical" evidence="15">
    <location>
        <begin position="98"/>
        <end position="121"/>
    </location>
</feature>
<keyword evidence="4 14" id="KW-0813">Transport</keyword>
<evidence type="ECO:0000256" key="6">
    <source>
        <dbReference type="ARBA" id="ARBA00022613"/>
    </source>
</evidence>
<dbReference type="GO" id="GO:0070161">
    <property type="term" value="C:anchoring junction"/>
    <property type="evidence" value="ECO:0007669"/>
    <property type="project" value="UniProtKB-SubCell"/>
</dbReference>
<evidence type="ECO:0000256" key="1">
    <source>
        <dbReference type="ARBA" id="ARBA00004282"/>
    </source>
</evidence>
<dbReference type="GO" id="GO:0007156">
    <property type="term" value="P:homophilic cell adhesion via plasma membrane adhesion molecules"/>
    <property type="evidence" value="ECO:0007669"/>
    <property type="project" value="Ensembl"/>
</dbReference>
<organism evidence="16 17">
    <name type="scientific">Electrophorus electricus</name>
    <name type="common">Electric eel</name>
    <name type="synonym">Gymnotus electricus</name>
    <dbReference type="NCBI Taxonomy" id="8005"/>
    <lineage>
        <taxon>Eukaryota</taxon>
        <taxon>Metazoa</taxon>
        <taxon>Chordata</taxon>
        <taxon>Craniata</taxon>
        <taxon>Vertebrata</taxon>
        <taxon>Euteleostomi</taxon>
        <taxon>Actinopterygii</taxon>
        <taxon>Neopterygii</taxon>
        <taxon>Teleostei</taxon>
        <taxon>Ostariophysi</taxon>
        <taxon>Gymnotiformes</taxon>
        <taxon>Gymnotoidei</taxon>
        <taxon>Gymnotidae</taxon>
        <taxon>Electrophorus</taxon>
    </lineage>
</organism>
<dbReference type="InterPro" id="IPR034294">
    <property type="entry name" value="Aquaporin_transptr"/>
</dbReference>
<dbReference type="GO" id="GO:0070309">
    <property type="term" value="P:lens fiber cell morphogenesis"/>
    <property type="evidence" value="ECO:0007669"/>
    <property type="project" value="Ensembl"/>
</dbReference>
<evidence type="ECO:0000256" key="8">
    <source>
        <dbReference type="ARBA" id="ARBA00022949"/>
    </source>
</evidence>
<evidence type="ECO:0000256" key="4">
    <source>
        <dbReference type="ARBA" id="ARBA00022448"/>
    </source>
</evidence>
<accession>A0A4W4H4W5</accession>